<gene>
    <name evidence="2" type="ORF">EV670_3528</name>
</gene>
<feature type="transmembrane region" description="Helical" evidence="1">
    <location>
        <begin position="104"/>
        <end position="125"/>
    </location>
</feature>
<feature type="transmembrane region" description="Helical" evidence="1">
    <location>
        <begin position="72"/>
        <end position="92"/>
    </location>
</feature>
<dbReference type="Proteomes" id="UP000293671">
    <property type="component" value="Unassembled WGS sequence"/>
</dbReference>
<dbReference type="OrthoDB" id="3536934at2"/>
<comment type="caution">
    <text evidence="2">The sequence shown here is derived from an EMBL/GenBank/DDBJ whole genome shotgun (WGS) entry which is preliminary data.</text>
</comment>
<proteinExistence type="predicted"/>
<dbReference type="EMBL" id="SHKP01000009">
    <property type="protein sequence ID" value="RZT92552.1"/>
    <property type="molecule type" value="Genomic_DNA"/>
</dbReference>
<accession>A0A4Q7VCI5</accession>
<sequence length="163" mass="17433">MSPSVLSLPLLATAVEQWPLAVLLRESRWLYPLVSALHISGIAALFGSLLVLDLRLLGLHRNVPLTAIARCAWPVAVAGLALALVTGPLLLITKPTEYIANPALAIKFVLIALAFANVAFFHARFPGVLRGLRPVSLGVRISAAASLLLWWCVMLAGRAIAFL</sequence>
<feature type="transmembrane region" description="Helical" evidence="1">
    <location>
        <begin position="137"/>
        <end position="161"/>
    </location>
</feature>
<dbReference type="AlphaFoldDB" id="A0A4Q7VCI5"/>
<keyword evidence="3" id="KW-1185">Reference proteome</keyword>
<keyword evidence="1" id="KW-1133">Transmembrane helix</keyword>
<evidence type="ECO:0000313" key="2">
    <source>
        <dbReference type="EMBL" id="RZT92552.1"/>
    </source>
</evidence>
<reference evidence="2 3" key="1">
    <citation type="submission" date="2019-02" db="EMBL/GenBank/DDBJ databases">
        <title>Genomic Encyclopedia of Type Strains, Phase IV (KMG-IV): sequencing the most valuable type-strain genomes for metagenomic binning, comparative biology and taxonomic classification.</title>
        <authorList>
            <person name="Goeker M."/>
        </authorList>
    </citation>
    <scope>NUCLEOTIDE SEQUENCE [LARGE SCALE GENOMIC DNA]</scope>
    <source>
        <strain evidence="2 3">DSM 19570</strain>
    </source>
</reference>
<keyword evidence="1" id="KW-0812">Transmembrane</keyword>
<feature type="transmembrane region" description="Helical" evidence="1">
    <location>
        <begin position="33"/>
        <end position="52"/>
    </location>
</feature>
<evidence type="ECO:0000256" key="1">
    <source>
        <dbReference type="SAM" id="Phobius"/>
    </source>
</evidence>
<name>A0A4Q7VCI5_9BURK</name>
<dbReference type="RefSeq" id="WP_130434602.1">
    <property type="nucleotide sequence ID" value="NZ_SHKP01000009.1"/>
</dbReference>
<protein>
    <submittedName>
        <fullName evidence="2">Uncharacterized protein</fullName>
    </submittedName>
</protein>
<organism evidence="2 3">
    <name type="scientific">Rivibacter subsaxonicus</name>
    <dbReference type="NCBI Taxonomy" id="457575"/>
    <lineage>
        <taxon>Bacteria</taxon>
        <taxon>Pseudomonadati</taxon>
        <taxon>Pseudomonadota</taxon>
        <taxon>Betaproteobacteria</taxon>
        <taxon>Burkholderiales</taxon>
        <taxon>Rivibacter</taxon>
    </lineage>
</organism>
<keyword evidence="1" id="KW-0472">Membrane</keyword>
<evidence type="ECO:0000313" key="3">
    <source>
        <dbReference type="Proteomes" id="UP000293671"/>
    </source>
</evidence>